<evidence type="ECO:0000313" key="4">
    <source>
        <dbReference type="Proteomes" id="UP001164803"/>
    </source>
</evidence>
<dbReference type="InterPro" id="IPR050237">
    <property type="entry name" value="ATP-dep_AMP-bd_enzyme"/>
</dbReference>
<evidence type="ECO:0000259" key="2">
    <source>
        <dbReference type="Pfam" id="PF13193"/>
    </source>
</evidence>
<dbReference type="Pfam" id="PF13193">
    <property type="entry name" value="AMP-binding_C"/>
    <property type="match status" value="1"/>
</dbReference>
<dbReference type="RefSeq" id="WP_268045550.1">
    <property type="nucleotide sequence ID" value="NZ_CP104064.1"/>
</dbReference>
<evidence type="ECO:0000313" key="3">
    <source>
        <dbReference type="EMBL" id="WAH38008.1"/>
    </source>
</evidence>
<dbReference type="Gene3D" id="3.40.50.12780">
    <property type="entry name" value="N-terminal domain of ligase-like"/>
    <property type="match status" value="1"/>
</dbReference>
<dbReference type="Gene3D" id="3.30.300.30">
    <property type="match status" value="1"/>
</dbReference>
<dbReference type="InterPro" id="IPR025110">
    <property type="entry name" value="AMP-bd_C"/>
</dbReference>
<reference evidence="3" key="1">
    <citation type="submission" date="2022-08" db="EMBL/GenBank/DDBJ databases">
        <title>Alicyclobacillus dauci DSM2870, complete genome.</title>
        <authorList>
            <person name="Wang Q."/>
            <person name="Cai R."/>
            <person name="Wang Z."/>
        </authorList>
    </citation>
    <scope>NUCLEOTIDE SEQUENCE</scope>
    <source>
        <strain evidence="3">DSM 28700</strain>
    </source>
</reference>
<evidence type="ECO:0000259" key="1">
    <source>
        <dbReference type="Pfam" id="PF00501"/>
    </source>
</evidence>
<dbReference type="PROSITE" id="PS00455">
    <property type="entry name" value="AMP_BINDING"/>
    <property type="match status" value="1"/>
</dbReference>
<sequence>MDLGTLLEFAVGRSPHSVAIVEDEKRYTYGELNAEANRLASSLRKLGIGRRDRVMVLLKNRIESVCLFWAVQKLGAIFTPINYRMSGKDVQYCINDVEPKVIVYEKASQKVSTEFRFDVRPLLISVGMDDADVAYRELVEKGSPEATWPAYPDDDIAVMLYTSGTTGNPKGVPRSHKNEYTAAVAHIIQNAYERDDSTFGAMPLHHTMGLRSLVTMCILSGKYVITPDFDAGVVLRLLASEKVNDLYMIPTMYHELLKSGGIQTYDLSSLRRIGYAGAPMSEGLVQECLRAFKPELFVNHYGSTEVYTITTCSIPGEKPGCAGKAGINQLVRLVNPSLEAEPEDVVALGEIGQVIVHAGSDEAFKGYWNRPDLTRRAIRNNWYFTGDLGYYDEDGDLFVVGRVDEMVISGGEHISPLQVEKVLGAHPKVQSAAIVGESDERWGQIVVAYVVPSDPSLSVAELDSFCKNHRSLSAYARPRKYIFVDNIPTGPNGKILRRALVDAK</sequence>
<dbReference type="InterPro" id="IPR045851">
    <property type="entry name" value="AMP-bd_C_sf"/>
</dbReference>
<dbReference type="SUPFAM" id="SSF56801">
    <property type="entry name" value="Acetyl-CoA synthetase-like"/>
    <property type="match status" value="1"/>
</dbReference>
<dbReference type="Proteomes" id="UP001164803">
    <property type="component" value="Chromosome"/>
</dbReference>
<organism evidence="3 4">
    <name type="scientific">Alicyclobacillus dauci</name>
    <dbReference type="NCBI Taxonomy" id="1475485"/>
    <lineage>
        <taxon>Bacteria</taxon>
        <taxon>Bacillati</taxon>
        <taxon>Bacillota</taxon>
        <taxon>Bacilli</taxon>
        <taxon>Bacillales</taxon>
        <taxon>Alicyclobacillaceae</taxon>
        <taxon>Alicyclobacillus</taxon>
    </lineage>
</organism>
<dbReference type="EMBL" id="CP104064">
    <property type="protein sequence ID" value="WAH38008.1"/>
    <property type="molecule type" value="Genomic_DNA"/>
</dbReference>
<dbReference type="PANTHER" id="PTHR43767:SF1">
    <property type="entry name" value="NONRIBOSOMAL PEPTIDE SYNTHASE PES1 (EUROFUNG)-RELATED"/>
    <property type="match status" value="1"/>
</dbReference>
<dbReference type="PANTHER" id="PTHR43767">
    <property type="entry name" value="LONG-CHAIN-FATTY-ACID--COA LIGASE"/>
    <property type="match status" value="1"/>
</dbReference>
<dbReference type="GO" id="GO:0016874">
    <property type="term" value="F:ligase activity"/>
    <property type="evidence" value="ECO:0007669"/>
    <property type="project" value="UniProtKB-KW"/>
</dbReference>
<dbReference type="Pfam" id="PF00501">
    <property type="entry name" value="AMP-binding"/>
    <property type="match status" value="1"/>
</dbReference>
<name>A0ABY6Z5S0_9BACL</name>
<dbReference type="InterPro" id="IPR042099">
    <property type="entry name" value="ANL_N_sf"/>
</dbReference>
<dbReference type="InterPro" id="IPR000873">
    <property type="entry name" value="AMP-dep_synth/lig_dom"/>
</dbReference>
<keyword evidence="4" id="KW-1185">Reference proteome</keyword>
<feature type="domain" description="AMP-binding enzyme C-terminal" evidence="2">
    <location>
        <begin position="418"/>
        <end position="494"/>
    </location>
</feature>
<keyword evidence="3" id="KW-0436">Ligase</keyword>
<feature type="domain" description="AMP-dependent synthetase/ligase" evidence="1">
    <location>
        <begin position="10"/>
        <end position="368"/>
    </location>
</feature>
<protein>
    <submittedName>
        <fullName evidence="3">Acyl--CoA ligase</fullName>
    </submittedName>
</protein>
<gene>
    <name evidence="3" type="ORF">NZD86_05835</name>
</gene>
<proteinExistence type="predicted"/>
<accession>A0ABY6Z5S0</accession>
<dbReference type="InterPro" id="IPR020845">
    <property type="entry name" value="AMP-binding_CS"/>
</dbReference>